<evidence type="ECO:0000313" key="3">
    <source>
        <dbReference type="Proteomes" id="UP000501466"/>
    </source>
</evidence>
<sequence>MLAPVTFKSTVPRVFATPVELIVAVVALPAEALVTLVPAFVPPETLRVTASVAVA</sequence>
<dbReference type="AlphaFoldDB" id="A0A6F8PQ94"/>
<evidence type="ECO:0000256" key="1">
    <source>
        <dbReference type="SAM" id="Phobius"/>
    </source>
</evidence>
<gene>
    <name evidence="2" type="ORF">THMIRHAT_20390</name>
</gene>
<reference evidence="3" key="1">
    <citation type="submission" date="2019-11" db="EMBL/GenBank/DDBJ databases">
        <title>Isolation and characterization of two novel species in the genus Thiomicrorhabdus.</title>
        <authorList>
            <person name="Mochizuki J."/>
            <person name="Kojima H."/>
            <person name="Fukui M."/>
        </authorList>
    </citation>
    <scope>NUCLEOTIDE SEQUENCE [LARGE SCALE GENOMIC DNA]</scope>
    <source>
        <strain evidence="3">AkT22</strain>
    </source>
</reference>
<dbReference type="EMBL" id="AP021888">
    <property type="protein sequence ID" value="BBP44293.1"/>
    <property type="molecule type" value="Genomic_DNA"/>
</dbReference>
<protein>
    <submittedName>
        <fullName evidence="2">Uncharacterized protein</fullName>
    </submittedName>
</protein>
<accession>A0A6F8PQ94</accession>
<feature type="transmembrane region" description="Helical" evidence="1">
    <location>
        <begin position="21"/>
        <end position="41"/>
    </location>
</feature>
<organism evidence="2 3">
    <name type="scientific">Thiosulfativibrio zosterae</name>
    <dbReference type="NCBI Taxonomy" id="2675053"/>
    <lineage>
        <taxon>Bacteria</taxon>
        <taxon>Pseudomonadati</taxon>
        <taxon>Pseudomonadota</taxon>
        <taxon>Gammaproteobacteria</taxon>
        <taxon>Thiotrichales</taxon>
        <taxon>Piscirickettsiaceae</taxon>
        <taxon>Thiosulfativibrio</taxon>
    </lineage>
</organism>
<name>A0A6F8PQ94_9GAMM</name>
<proteinExistence type="predicted"/>
<dbReference type="Proteomes" id="UP000501466">
    <property type="component" value="Chromosome"/>
</dbReference>
<keyword evidence="3" id="KW-1185">Reference proteome</keyword>
<keyword evidence="1" id="KW-0472">Membrane</keyword>
<keyword evidence="1" id="KW-1133">Transmembrane helix</keyword>
<evidence type="ECO:0000313" key="2">
    <source>
        <dbReference type="EMBL" id="BBP44293.1"/>
    </source>
</evidence>
<keyword evidence="1" id="KW-0812">Transmembrane</keyword>
<dbReference type="KEGG" id="tzo:THMIRHAT_20390"/>